<gene>
    <name evidence="1" type="ORF">FA13DRAFT_233494</name>
</gene>
<evidence type="ECO:0008006" key="3">
    <source>
        <dbReference type="Google" id="ProtNLM"/>
    </source>
</evidence>
<evidence type="ECO:0000313" key="1">
    <source>
        <dbReference type="EMBL" id="TEB32948.1"/>
    </source>
</evidence>
<dbReference type="EMBL" id="QPFP01000014">
    <property type="protein sequence ID" value="TEB32948.1"/>
    <property type="molecule type" value="Genomic_DNA"/>
</dbReference>
<organism evidence="1 2">
    <name type="scientific">Coprinellus micaceus</name>
    <name type="common">Glistening ink-cap mushroom</name>
    <name type="synonym">Coprinus micaceus</name>
    <dbReference type="NCBI Taxonomy" id="71717"/>
    <lineage>
        <taxon>Eukaryota</taxon>
        <taxon>Fungi</taxon>
        <taxon>Dikarya</taxon>
        <taxon>Basidiomycota</taxon>
        <taxon>Agaricomycotina</taxon>
        <taxon>Agaricomycetes</taxon>
        <taxon>Agaricomycetidae</taxon>
        <taxon>Agaricales</taxon>
        <taxon>Agaricineae</taxon>
        <taxon>Psathyrellaceae</taxon>
        <taxon>Coprinellus</taxon>
    </lineage>
</organism>
<dbReference type="AlphaFoldDB" id="A0A4Y7TG91"/>
<dbReference type="Proteomes" id="UP000298030">
    <property type="component" value="Unassembled WGS sequence"/>
</dbReference>
<protein>
    <recommendedName>
        <fullName evidence="3">RNI-like protein</fullName>
    </recommendedName>
</protein>
<keyword evidence="2" id="KW-1185">Reference proteome</keyword>
<name>A0A4Y7TG91_COPMI</name>
<dbReference type="STRING" id="71717.A0A4Y7TG91"/>
<proteinExistence type="predicted"/>
<comment type="caution">
    <text evidence="1">The sequence shown here is derived from an EMBL/GenBank/DDBJ whole genome shotgun (WGS) entry which is preliminary data.</text>
</comment>
<dbReference type="OrthoDB" id="10536755at2759"/>
<sequence>MYAGWLPYTLGSSGRPSTLFPSLKRIFLSTPTALALYVANNSAHSVKFMEMALSGKTAMEIRENGRALTSGLHQDARALTNLRITNPLGGEILRNIAQITSLESLQICVSSKSSVEALHLDRLGQLAFLRRLCIKQNLDPKDREIAATSPNKPFDARRIEPLSFKVPRLQELRVVANGTAQFCIATALVPENLEILTLSIPPDALNTQMVLIPNVMAMYAKGNPSLASFTVEAIHKGQDVRVVPEALEPFR</sequence>
<evidence type="ECO:0000313" key="2">
    <source>
        <dbReference type="Proteomes" id="UP000298030"/>
    </source>
</evidence>
<reference evidence="1 2" key="1">
    <citation type="journal article" date="2019" name="Nat. Ecol. Evol.">
        <title>Megaphylogeny resolves global patterns of mushroom evolution.</title>
        <authorList>
            <person name="Varga T."/>
            <person name="Krizsan K."/>
            <person name="Foldi C."/>
            <person name="Dima B."/>
            <person name="Sanchez-Garcia M."/>
            <person name="Sanchez-Ramirez S."/>
            <person name="Szollosi G.J."/>
            <person name="Szarkandi J.G."/>
            <person name="Papp V."/>
            <person name="Albert L."/>
            <person name="Andreopoulos W."/>
            <person name="Angelini C."/>
            <person name="Antonin V."/>
            <person name="Barry K.W."/>
            <person name="Bougher N.L."/>
            <person name="Buchanan P."/>
            <person name="Buyck B."/>
            <person name="Bense V."/>
            <person name="Catcheside P."/>
            <person name="Chovatia M."/>
            <person name="Cooper J."/>
            <person name="Damon W."/>
            <person name="Desjardin D."/>
            <person name="Finy P."/>
            <person name="Geml J."/>
            <person name="Haridas S."/>
            <person name="Hughes K."/>
            <person name="Justo A."/>
            <person name="Karasinski D."/>
            <person name="Kautmanova I."/>
            <person name="Kiss B."/>
            <person name="Kocsube S."/>
            <person name="Kotiranta H."/>
            <person name="LaButti K.M."/>
            <person name="Lechner B.E."/>
            <person name="Liimatainen K."/>
            <person name="Lipzen A."/>
            <person name="Lukacs Z."/>
            <person name="Mihaltcheva S."/>
            <person name="Morgado L.N."/>
            <person name="Niskanen T."/>
            <person name="Noordeloos M.E."/>
            <person name="Ohm R.A."/>
            <person name="Ortiz-Santana B."/>
            <person name="Ovrebo C."/>
            <person name="Racz N."/>
            <person name="Riley R."/>
            <person name="Savchenko A."/>
            <person name="Shiryaev A."/>
            <person name="Soop K."/>
            <person name="Spirin V."/>
            <person name="Szebenyi C."/>
            <person name="Tomsovsky M."/>
            <person name="Tulloss R.E."/>
            <person name="Uehling J."/>
            <person name="Grigoriev I.V."/>
            <person name="Vagvolgyi C."/>
            <person name="Papp T."/>
            <person name="Martin F.M."/>
            <person name="Miettinen O."/>
            <person name="Hibbett D.S."/>
            <person name="Nagy L.G."/>
        </authorList>
    </citation>
    <scope>NUCLEOTIDE SEQUENCE [LARGE SCALE GENOMIC DNA]</scope>
    <source>
        <strain evidence="1 2">FP101781</strain>
    </source>
</reference>
<accession>A0A4Y7TG91</accession>